<reference evidence="2" key="1">
    <citation type="submission" date="2021-06" db="EMBL/GenBank/DDBJ databases">
        <title>Comparative genomics, transcriptomics and evolutionary studies reveal genomic signatures of adaptation to plant cell wall in hemibiotrophic fungi.</title>
        <authorList>
            <consortium name="DOE Joint Genome Institute"/>
            <person name="Baroncelli R."/>
            <person name="Diaz J.F."/>
            <person name="Benocci T."/>
            <person name="Peng M."/>
            <person name="Battaglia E."/>
            <person name="Haridas S."/>
            <person name="Andreopoulos W."/>
            <person name="Labutti K."/>
            <person name="Pangilinan J."/>
            <person name="Floch G.L."/>
            <person name="Makela M.R."/>
            <person name="Henrissat B."/>
            <person name="Grigoriev I.V."/>
            <person name="Crouch J.A."/>
            <person name="De Vries R.P."/>
            <person name="Sukno S.A."/>
            <person name="Thon M.R."/>
        </authorList>
    </citation>
    <scope>NUCLEOTIDE SEQUENCE</scope>
    <source>
        <strain evidence="2">CBS 102054</strain>
    </source>
</reference>
<protein>
    <submittedName>
        <fullName evidence="2">Uncharacterized protein</fullName>
    </submittedName>
</protein>
<organism evidence="2 3">
    <name type="scientific">Colletotrichum phormii</name>
    <dbReference type="NCBI Taxonomy" id="359342"/>
    <lineage>
        <taxon>Eukaryota</taxon>
        <taxon>Fungi</taxon>
        <taxon>Dikarya</taxon>
        <taxon>Ascomycota</taxon>
        <taxon>Pezizomycotina</taxon>
        <taxon>Sordariomycetes</taxon>
        <taxon>Hypocreomycetidae</taxon>
        <taxon>Glomerellales</taxon>
        <taxon>Glomerellaceae</taxon>
        <taxon>Colletotrichum</taxon>
        <taxon>Colletotrichum acutatum species complex</taxon>
    </lineage>
</organism>
<sequence length="182" mass="19636">MAFPSPCHPTSSPSPRQSARSTSQSTQSPINRHPARSLSVLWQRRDSHSTGTGTRPGALLNDVTDNYSVCPPFPCHPVMPSVPLPIPAHGTEAAILVAQSALYATDTSWMLARSAERPRTLSADCSSPRSGIPFHSPGLVPHRGRIDTHLRYPSCQALVFLCERAHSTIPAARYASQHLPGC</sequence>
<dbReference type="RefSeq" id="XP_060447962.1">
    <property type="nucleotide sequence ID" value="XM_060582211.1"/>
</dbReference>
<evidence type="ECO:0000256" key="1">
    <source>
        <dbReference type="SAM" id="MobiDB-lite"/>
    </source>
</evidence>
<evidence type="ECO:0000313" key="2">
    <source>
        <dbReference type="EMBL" id="KAK1639355.1"/>
    </source>
</evidence>
<comment type="caution">
    <text evidence="2">The sequence shown here is derived from an EMBL/GenBank/DDBJ whole genome shotgun (WGS) entry which is preliminary data.</text>
</comment>
<dbReference type="AlphaFoldDB" id="A0AAJ0EJW4"/>
<gene>
    <name evidence="2" type="ORF">BDP81DRAFT_176031</name>
</gene>
<feature type="region of interest" description="Disordered" evidence="1">
    <location>
        <begin position="1"/>
        <end position="58"/>
    </location>
</feature>
<dbReference type="EMBL" id="JAHMHQ010000005">
    <property type="protein sequence ID" value="KAK1639355.1"/>
    <property type="molecule type" value="Genomic_DNA"/>
</dbReference>
<keyword evidence="3" id="KW-1185">Reference proteome</keyword>
<proteinExistence type="predicted"/>
<dbReference type="GeneID" id="85467073"/>
<feature type="compositionally biased region" description="Low complexity" evidence="1">
    <location>
        <begin position="1"/>
        <end position="29"/>
    </location>
</feature>
<evidence type="ECO:0000313" key="3">
    <source>
        <dbReference type="Proteomes" id="UP001243989"/>
    </source>
</evidence>
<name>A0AAJ0EJW4_9PEZI</name>
<accession>A0AAJ0EJW4</accession>
<dbReference type="Proteomes" id="UP001243989">
    <property type="component" value="Unassembled WGS sequence"/>
</dbReference>